<dbReference type="InterPro" id="IPR023614">
    <property type="entry name" value="Porin_dom_sf"/>
</dbReference>
<gene>
    <name evidence="5" type="ORF">XV92_06550</name>
</gene>
<evidence type="ECO:0000256" key="4">
    <source>
        <dbReference type="SAM" id="SignalP"/>
    </source>
</evidence>
<dbReference type="GO" id="GO:0009279">
    <property type="term" value="C:cell outer membrane"/>
    <property type="evidence" value="ECO:0007669"/>
    <property type="project" value="UniProtKB-SubCell"/>
</dbReference>
<protein>
    <submittedName>
        <fullName evidence="5">Membrane protein</fullName>
    </submittedName>
</protein>
<evidence type="ECO:0000313" key="5">
    <source>
        <dbReference type="EMBL" id="KQB01986.1"/>
    </source>
</evidence>
<comment type="caution">
    <text evidence="5">The sequence shown here is derived from an EMBL/GenBank/DDBJ whole genome shotgun (WGS) entry which is preliminary data.</text>
</comment>
<dbReference type="RefSeq" id="WP_055064420.1">
    <property type="nucleotide sequence ID" value="NZ_LBGP01000010.1"/>
</dbReference>
<accession>A0A0Q0TIR0</accession>
<comment type="subcellular location">
    <subcellularLocation>
        <location evidence="1">Cell outer membrane</location>
        <topology evidence="1">Multi-pass membrane protein</topology>
    </subcellularLocation>
</comment>
<feature type="signal peptide" evidence="4">
    <location>
        <begin position="1"/>
        <end position="25"/>
    </location>
</feature>
<dbReference type="InterPro" id="IPR033900">
    <property type="entry name" value="Gram_neg_porin_domain"/>
</dbReference>
<dbReference type="OrthoDB" id="8173690at2"/>
<dbReference type="SUPFAM" id="SSF56935">
    <property type="entry name" value="Porins"/>
    <property type="match status" value="1"/>
</dbReference>
<name>A0A0Q0TIR0_VIBMT</name>
<evidence type="ECO:0000313" key="6">
    <source>
        <dbReference type="Proteomes" id="UP000050491"/>
    </source>
</evidence>
<proteinExistence type="predicted"/>
<feature type="chain" id="PRO_5006184288" evidence="4">
    <location>
        <begin position="26"/>
        <end position="343"/>
    </location>
</feature>
<dbReference type="GO" id="GO:0015288">
    <property type="term" value="F:porin activity"/>
    <property type="evidence" value="ECO:0007669"/>
    <property type="project" value="InterPro"/>
</dbReference>
<dbReference type="PANTHER" id="PTHR34501:SF2">
    <property type="entry name" value="OUTER MEMBRANE PORIN F-RELATED"/>
    <property type="match status" value="1"/>
</dbReference>
<dbReference type="AlphaFoldDB" id="A0A0Q0TIR0"/>
<evidence type="ECO:0000256" key="3">
    <source>
        <dbReference type="ARBA" id="ARBA00023136"/>
    </source>
</evidence>
<dbReference type="CDD" id="cd00342">
    <property type="entry name" value="gram_neg_porins"/>
    <property type="match status" value="1"/>
</dbReference>
<organism evidence="5 6">
    <name type="scientific">Vibrio metoecus</name>
    <dbReference type="NCBI Taxonomy" id="1481663"/>
    <lineage>
        <taxon>Bacteria</taxon>
        <taxon>Pseudomonadati</taxon>
        <taxon>Pseudomonadota</taxon>
        <taxon>Gammaproteobacteria</taxon>
        <taxon>Vibrionales</taxon>
        <taxon>Vibrionaceae</taxon>
        <taxon>Vibrio</taxon>
    </lineage>
</organism>
<dbReference type="GO" id="GO:0034220">
    <property type="term" value="P:monoatomic ion transmembrane transport"/>
    <property type="evidence" value="ECO:0007669"/>
    <property type="project" value="InterPro"/>
</dbReference>
<evidence type="ECO:0000256" key="1">
    <source>
        <dbReference type="ARBA" id="ARBA00004571"/>
    </source>
</evidence>
<dbReference type="Gene3D" id="2.40.160.10">
    <property type="entry name" value="Porin"/>
    <property type="match status" value="1"/>
</dbReference>
<dbReference type="InterPro" id="IPR050298">
    <property type="entry name" value="Gram-neg_bact_OMP"/>
</dbReference>
<evidence type="ECO:0000256" key="2">
    <source>
        <dbReference type="ARBA" id="ARBA00022729"/>
    </source>
</evidence>
<dbReference type="PATRIC" id="fig|1481663.12.peg.58"/>
<dbReference type="InterPro" id="IPR001702">
    <property type="entry name" value="Porin_Gram-ve"/>
</dbReference>
<keyword evidence="3" id="KW-0472">Membrane</keyword>
<dbReference type="Proteomes" id="UP000050491">
    <property type="component" value="Unassembled WGS sequence"/>
</dbReference>
<keyword evidence="2 4" id="KW-0732">Signal</keyword>
<dbReference type="EMBL" id="LBGP01000010">
    <property type="protein sequence ID" value="KQB01986.1"/>
    <property type="molecule type" value="Genomic_DNA"/>
</dbReference>
<dbReference type="PANTHER" id="PTHR34501">
    <property type="entry name" value="PROTEIN YDDL-RELATED"/>
    <property type="match status" value="1"/>
</dbReference>
<dbReference type="Pfam" id="PF00267">
    <property type="entry name" value="Porin_1"/>
    <property type="match status" value="1"/>
</dbReference>
<sequence length="343" mass="37186">MDKMFKRTLLASAVAMVAAAGSANAAIDLNGKAVQVYGQAAGSYQIWTPDADGKDTTASVEIESRVGFRGEVEFEDFSPNFVWQIESGNAAGASGSFGVRDTYVGLAFDGVGSIKYGRQLVAAYNYVDWPHTNPGLGNVFDWYNPTGAALEDRADNVLRFDSVNLNGFNFQATVSNMAQTVDGAGYSLAGSYTQDMFSVHAGYYGQGEYTVDGEKKGDSSFSIIGGQLYLGPVTLTAGYKMVENGLTDNGQDSVSASAQYVTGNWLYKLGYAHAFDTDKTVETEVKKDSPKVKNNGEATAITARVMYMLPSYVIYFDVRNYDLNEDIKVSDGTRTMLGMEYYF</sequence>
<reference evidence="5 6" key="1">
    <citation type="journal article" date="2015" name="Genome Biol. Evol.">
        <title>The Dynamics of Genetic Interactions between Vibrio metoecus and Vibrio cholerae, Two Close Relatives Co-Occurring in the Environment.</title>
        <authorList>
            <person name="Orata F.D."/>
            <person name="Kirchberger P.C."/>
            <person name="Meheust R."/>
            <person name="Barlow E.J."/>
            <person name="Tarr C.L."/>
            <person name="Boucher Y."/>
        </authorList>
    </citation>
    <scope>NUCLEOTIDE SEQUENCE [LARGE SCALE GENOMIC DNA]</scope>
    <source>
        <strain evidence="5 6">YB5B04</strain>
    </source>
</reference>